<dbReference type="InterPro" id="IPR058352">
    <property type="entry name" value="DUF8039"/>
</dbReference>
<sequence>MQSGSSKSSTGDSEPVNNATDTQGANLNSAAASQAYSSQTAGSSTRARKSRTQTKWPEDKVTATGLDEQGWTTPDAARERFVLVCGLIARERVSINVKIEDLTLETRRDLFTILEEKLEYPANLSTAARDKAIKSAMKEIALLQRRFKAHLRADFVRQDELPFEKHPFLKPEDWEQFVETTRSPLFEHVSQEMKEKRAKHNKPQKMGRKGYYGKRKEWELEDEKLAAEGKENPWEQYPGRSRPYLRQDVADKVKKIAAQASDGSFTGVRENDVLTEALENPEHRGRVRGVSSSLGWGKRFGPECAEMYRKKRRRRSDVDKEEIVGEAINRVMELLRVADVPIPDGLCLTQSVHNRSSDNIAEEDVPINKGQNDGPPQPDTIDLLTEPTKCSLLDGSECDMELALGTVYPNQQTCHTVPVQNGYAVVQPTYVWPNARHIKLPIPVEDDITTLADSLLQRIQWPRRRILIPPRSRDPNSAAPSAGNTASNAATLALPQEQLDSQTEPQQHPLIQTESQQHPLIQTEPQHKQLSQSPQQHSEHEPKNMEVGAVWTMANPKYKPGEPMLSEKALKSAGPTCQALHAYIMKQSANGAIDIPAKVAASYFHTEDDLKLAVGFNDLYDLYNLDSLDMSLLRCWTL</sequence>
<dbReference type="EMBL" id="CM029051">
    <property type="protein sequence ID" value="KAG2559915.1"/>
    <property type="molecule type" value="Genomic_DNA"/>
</dbReference>
<evidence type="ECO:0000313" key="4">
    <source>
        <dbReference type="Proteomes" id="UP000823388"/>
    </source>
</evidence>
<evidence type="ECO:0000259" key="2">
    <source>
        <dbReference type="Pfam" id="PF26133"/>
    </source>
</evidence>
<protein>
    <recommendedName>
        <fullName evidence="2">DUF8039 domain-containing protein</fullName>
    </recommendedName>
</protein>
<dbReference type="Pfam" id="PF26133">
    <property type="entry name" value="DUF8039"/>
    <property type="match status" value="1"/>
</dbReference>
<proteinExistence type="predicted"/>
<feature type="domain" description="DUF8039" evidence="2">
    <location>
        <begin position="380"/>
        <end position="468"/>
    </location>
</feature>
<organism evidence="3 4">
    <name type="scientific">Panicum virgatum</name>
    <name type="common">Blackwell switchgrass</name>
    <dbReference type="NCBI Taxonomy" id="38727"/>
    <lineage>
        <taxon>Eukaryota</taxon>
        <taxon>Viridiplantae</taxon>
        <taxon>Streptophyta</taxon>
        <taxon>Embryophyta</taxon>
        <taxon>Tracheophyta</taxon>
        <taxon>Spermatophyta</taxon>
        <taxon>Magnoliopsida</taxon>
        <taxon>Liliopsida</taxon>
        <taxon>Poales</taxon>
        <taxon>Poaceae</taxon>
        <taxon>PACMAD clade</taxon>
        <taxon>Panicoideae</taxon>
        <taxon>Panicodae</taxon>
        <taxon>Paniceae</taxon>
        <taxon>Panicinae</taxon>
        <taxon>Panicum</taxon>
        <taxon>Panicum sect. Hiantes</taxon>
    </lineage>
</organism>
<name>A0A8T0PFP5_PANVG</name>
<dbReference type="Proteomes" id="UP000823388">
    <property type="component" value="Chromosome 8K"/>
</dbReference>
<dbReference type="PANTHER" id="PTHR33018:SF34">
    <property type="entry name" value="OS02G0472350 PROTEIN"/>
    <property type="match status" value="1"/>
</dbReference>
<gene>
    <name evidence="3" type="ORF">PVAP13_8KG003504</name>
</gene>
<feature type="region of interest" description="Disordered" evidence="1">
    <location>
        <begin position="357"/>
        <end position="377"/>
    </location>
</feature>
<evidence type="ECO:0000256" key="1">
    <source>
        <dbReference type="SAM" id="MobiDB-lite"/>
    </source>
</evidence>
<evidence type="ECO:0000313" key="3">
    <source>
        <dbReference type="EMBL" id="KAG2559915.1"/>
    </source>
</evidence>
<reference evidence="3 4" key="1">
    <citation type="submission" date="2020-05" db="EMBL/GenBank/DDBJ databases">
        <title>WGS assembly of Panicum virgatum.</title>
        <authorList>
            <person name="Lovell J.T."/>
            <person name="Jenkins J."/>
            <person name="Shu S."/>
            <person name="Juenger T.E."/>
            <person name="Schmutz J."/>
        </authorList>
    </citation>
    <scope>NUCLEOTIDE SEQUENCE [LARGE SCALE GENOMIC DNA]</scope>
    <source>
        <strain evidence="4">cv. AP13</strain>
    </source>
</reference>
<comment type="caution">
    <text evidence="3">The sequence shown here is derived from an EMBL/GenBank/DDBJ whole genome shotgun (WGS) entry which is preliminary data.</text>
</comment>
<feature type="compositionally biased region" description="Polar residues" evidence="1">
    <location>
        <begin position="525"/>
        <end position="536"/>
    </location>
</feature>
<accession>A0A8T0PFP5</accession>
<feature type="region of interest" description="Disordered" evidence="1">
    <location>
        <begin position="1"/>
        <end position="70"/>
    </location>
</feature>
<feature type="region of interest" description="Disordered" evidence="1">
    <location>
        <begin position="525"/>
        <end position="544"/>
    </location>
</feature>
<dbReference type="AlphaFoldDB" id="A0A8T0PFP5"/>
<keyword evidence="4" id="KW-1185">Reference proteome</keyword>
<feature type="compositionally biased region" description="Low complexity" evidence="1">
    <location>
        <begin position="1"/>
        <end position="13"/>
    </location>
</feature>
<feature type="region of interest" description="Disordered" evidence="1">
    <location>
        <begin position="466"/>
        <end position="486"/>
    </location>
</feature>
<feature type="compositionally biased region" description="Low complexity" evidence="1">
    <location>
        <begin position="24"/>
        <end position="45"/>
    </location>
</feature>
<dbReference type="PANTHER" id="PTHR33018">
    <property type="entry name" value="OS10G0338966 PROTEIN-RELATED"/>
    <property type="match status" value="1"/>
</dbReference>